<protein>
    <submittedName>
        <fullName evidence="2">5S rRNA maturation endonuclease (Ribonuclease M5), contains TOPRIM domain</fullName>
    </submittedName>
</protein>
<dbReference type="GO" id="GO:0004519">
    <property type="term" value="F:endonuclease activity"/>
    <property type="evidence" value="ECO:0007669"/>
    <property type="project" value="UniProtKB-KW"/>
</dbReference>
<accession>A0ABY1NUP6</accession>
<sequence>MDRVKAIIYELKKFSDLREDWVILVEGKRDVKALKKLGIENVVEMKGQNYHTIAEKLSESKKGVVLLMDFDEHGERIFQKLQKILPTYGLKTDTYFRERLKETGIKYIEELDRWILQT</sequence>
<reference evidence="2 3" key="1">
    <citation type="submission" date="2017-05" db="EMBL/GenBank/DDBJ databases">
        <authorList>
            <person name="Varghese N."/>
            <person name="Submissions S."/>
        </authorList>
    </citation>
    <scope>NUCLEOTIDE SEQUENCE [LARGE SCALE GENOMIC DNA]</scope>
    <source>
        <strain evidence="2 3">DSM 15522</strain>
    </source>
</reference>
<dbReference type="InterPro" id="IPR006171">
    <property type="entry name" value="TOPRIM_dom"/>
</dbReference>
<name>A0ABY1NUP6_9BACT</name>
<evidence type="ECO:0000313" key="3">
    <source>
        <dbReference type="Proteomes" id="UP001157911"/>
    </source>
</evidence>
<keyword evidence="2" id="KW-0255">Endonuclease</keyword>
<dbReference type="PANTHER" id="PTHR39964:SF2">
    <property type="entry name" value="UPF0292 PROTEIN MJ1624"/>
    <property type="match status" value="1"/>
</dbReference>
<dbReference type="Pfam" id="PF13662">
    <property type="entry name" value="Toprim_4"/>
    <property type="match status" value="1"/>
</dbReference>
<dbReference type="PROSITE" id="PS50880">
    <property type="entry name" value="TOPRIM"/>
    <property type="match status" value="1"/>
</dbReference>
<evidence type="ECO:0000259" key="1">
    <source>
        <dbReference type="PROSITE" id="PS50880"/>
    </source>
</evidence>
<dbReference type="PANTHER" id="PTHR39964">
    <property type="entry name" value="UPF0292 PROTEIN TK1411"/>
    <property type="match status" value="1"/>
</dbReference>
<dbReference type="Proteomes" id="UP001157911">
    <property type="component" value="Unassembled WGS sequence"/>
</dbReference>
<organism evidence="2 3">
    <name type="scientific">Desulfurobacterium pacificum</name>
    <dbReference type="NCBI Taxonomy" id="240166"/>
    <lineage>
        <taxon>Bacteria</taxon>
        <taxon>Pseudomonadati</taxon>
        <taxon>Aquificota</taxon>
        <taxon>Aquificia</taxon>
        <taxon>Desulfurobacteriales</taxon>
        <taxon>Desulfurobacteriaceae</taxon>
        <taxon>Desulfurobacterium</taxon>
    </lineage>
</organism>
<evidence type="ECO:0000313" key="2">
    <source>
        <dbReference type="EMBL" id="SMP18839.1"/>
    </source>
</evidence>
<dbReference type="SMART" id="SM00493">
    <property type="entry name" value="TOPRIM"/>
    <property type="match status" value="1"/>
</dbReference>
<dbReference type="EMBL" id="FXUB01000006">
    <property type="protein sequence ID" value="SMP18839.1"/>
    <property type="molecule type" value="Genomic_DNA"/>
</dbReference>
<comment type="caution">
    <text evidence="2">The sequence shown here is derived from an EMBL/GenBank/DDBJ whole genome shotgun (WGS) entry which is preliminary data.</text>
</comment>
<keyword evidence="2" id="KW-0540">Nuclease</keyword>
<dbReference type="RefSeq" id="WP_283401072.1">
    <property type="nucleotide sequence ID" value="NZ_FXUB01000006.1"/>
</dbReference>
<dbReference type="Gene3D" id="3.40.1360.10">
    <property type="match status" value="1"/>
</dbReference>
<gene>
    <name evidence="2" type="ORF">SAMN06265339_1636</name>
</gene>
<keyword evidence="3" id="KW-1185">Reference proteome</keyword>
<proteinExistence type="predicted"/>
<dbReference type="SUPFAM" id="SSF110455">
    <property type="entry name" value="Toprim domain"/>
    <property type="match status" value="1"/>
</dbReference>
<feature type="domain" description="Toprim" evidence="1">
    <location>
        <begin position="20"/>
        <end position="100"/>
    </location>
</feature>
<keyword evidence="2" id="KW-0378">Hydrolase</keyword>